<name>A0A255H9J0_9ACTN</name>
<evidence type="ECO:0000313" key="3">
    <source>
        <dbReference type="Proteomes" id="UP000216311"/>
    </source>
</evidence>
<dbReference type="InterPro" id="IPR025979">
    <property type="entry name" value="ChrR-like_cupin_dom"/>
</dbReference>
<comment type="caution">
    <text evidence="2">The sequence shown here is derived from an EMBL/GenBank/DDBJ whole genome shotgun (WGS) entry which is preliminary data.</text>
</comment>
<dbReference type="AlphaFoldDB" id="A0A255H9J0"/>
<evidence type="ECO:0000313" key="2">
    <source>
        <dbReference type="EMBL" id="OYO24490.1"/>
    </source>
</evidence>
<protein>
    <recommendedName>
        <fullName evidence="1">ChrR-like cupin domain-containing protein</fullName>
    </recommendedName>
</protein>
<evidence type="ECO:0000259" key="1">
    <source>
        <dbReference type="Pfam" id="PF12973"/>
    </source>
</evidence>
<dbReference type="EMBL" id="NMVQ01000003">
    <property type="protein sequence ID" value="OYO24490.1"/>
    <property type="molecule type" value="Genomic_DNA"/>
</dbReference>
<gene>
    <name evidence="2" type="ORF">CGZ93_03630</name>
</gene>
<sequence length="143" mass="15287">MNAMKVEEDGGLVIDTGAMEWRTLAPGVGIKVLRLDRATEGWTVMIRSEAGSVLPPHRHEALSEIYIIKGKGHHPETGDFKTGDYVLEAAGATHSALHFSEEVVQVMVAHGPSTFLAGDGSPTFVMDVEMLTQFADEAVLAGA</sequence>
<dbReference type="OrthoDB" id="7861119at2"/>
<dbReference type="Gene3D" id="2.60.120.10">
    <property type="entry name" value="Jelly Rolls"/>
    <property type="match status" value="1"/>
</dbReference>
<feature type="domain" description="ChrR-like cupin" evidence="1">
    <location>
        <begin position="12"/>
        <end position="113"/>
    </location>
</feature>
<dbReference type="InterPro" id="IPR014710">
    <property type="entry name" value="RmlC-like_jellyroll"/>
</dbReference>
<accession>A0A255H9J0</accession>
<organism evidence="2 3">
    <name type="scientific">Enemella dayhoffiae</name>
    <dbReference type="NCBI Taxonomy" id="2016507"/>
    <lineage>
        <taxon>Bacteria</taxon>
        <taxon>Bacillati</taxon>
        <taxon>Actinomycetota</taxon>
        <taxon>Actinomycetes</taxon>
        <taxon>Propionibacteriales</taxon>
        <taxon>Propionibacteriaceae</taxon>
        <taxon>Enemella</taxon>
    </lineage>
</organism>
<proteinExistence type="predicted"/>
<keyword evidence="3" id="KW-1185">Reference proteome</keyword>
<dbReference type="SUPFAM" id="SSF51182">
    <property type="entry name" value="RmlC-like cupins"/>
    <property type="match status" value="1"/>
</dbReference>
<dbReference type="InterPro" id="IPR011051">
    <property type="entry name" value="RmlC_Cupin_sf"/>
</dbReference>
<dbReference type="Proteomes" id="UP000216311">
    <property type="component" value="Unassembled WGS sequence"/>
</dbReference>
<reference evidence="2 3" key="1">
    <citation type="submission" date="2017-07" db="EMBL/GenBank/DDBJ databases">
        <title>Draft whole genome sequences of clinical Proprionibacteriaceae strains.</title>
        <authorList>
            <person name="Bernier A.-M."/>
            <person name="Bernard K."/>
            <person name="Domingo M.-C."/>
        </authorList>
    </citation>
    <scope>NUCLEOTIDE SEQUENCE [LARGE SCALE GENOMIC DNA]</scope>
    <source>
        <strain evidence="2 3">NML 130396</strain>
    </source>
</reference>
<dbReference type="Pfam" id="PF12973">
    <property type="entry name" value="Cupin_7"/>
    <property type="match status" value="1"/>
</dbReference>
<dbReference type="RefSeq" id="WP_094362798.1">
    <property type="nucleotide sequence ID" value="NZ_NMVQ01000003.1"/>
</dbReference>